<protein>
    <submittedName>
        <fullName evidence="1">Uncharacterized protein</fullName>
    </submittedName>
</protein>
<dbReference type="InParanoid" id="A0A7J8I7V3"/>
<organism evidence="1 2">
    <name type="scientific">Molossus molossus</name>
    <name type="common">Pallas' mastiff bat</name>
    <name type="synonym">Vespertilio molossus</name>
    <dbReference type="NCBI Taxonomy" id="27622"/>
    <lineage>
        <taxon>Eukaryota</taxon>
        <taxon>Metazoa</taxon>
        <taxon>Chordata</taxon>
        <taxon>Craniata</taxon>
        <taxon>Vertebrata</taxon>
        <taxon>Euteleostomi</taxon>
        <taxon>Mammalia</taxon>
        <taxon>Eutheria</taxon>
        <taxon>Laurasiatheria</taxon>
        <taxon>Chiroptera</taxon>
        <taxon>Yangochiroptera</taxon>
        <taxon>Molossidae</taxon>
        <taxon>Molossus</taxon>
    </lineage>
</organism>
<proteinExistence type="predicted"/>
<name>A0A7J8I7V3_MOLMO</name>
<reference evidence="1 2" key="1">
    <citation type="journal article" date="2020" name="Nature">
        <title>Six reference-quality genomes reveal evolution of bat adaptations.</title>
        <authorList>
            <person name="Jebb D."/>
            <person name="Huang Z."/>
            <person name="Pippel M."/>
            <person name="Hughes G.M."/>
            <person name="Lavrichenko K."/>
            <person name="Devanna P."/>
            <person name="Winkler S."/>
            <person name="Jermiin L.S."/>
            <person name="Skirmuntt E.C."/>
            <person name="Katzourakis A."/>
            <person name="Burkitt-Gray L."/>
            <person name="Ray D.A."/>
            <person name="Sullivan K.A.M."/>
            <person name="Roscito J.G."/>
            <person name="Kirilenko B.M."/>
            <person name="Davalos L.M."/>
            <person name="Corthals A.P."/>
            <person name="Power M.L."/>
            <person name="Jones G."/>
            <person name="Ransome R.D."/>
            <person name="Dechmann D.K.N."/>
            <person name="Locatelli A.G."/>
            <person name="Puechmaille S.J."/>
            <person name="Fedrigo O."/>
            <person name="Jarvis E.D."/>
            <person name="Hiller M."/>
            <person name="Vernes S.C."/>
            <person name="Myers E.W."/>
            <person name="Teeling E.C."/>
        </authorList>
    </citation>
    <scope>NUCLEOTIDE SEQUENCE [LARGE SCALE GENOMIC DNA]</scope>
    <source>
        <strain evidence="1">MMolMol1</strain>
        <tissue evidence="1">Muscle</tissue>
    </source>
</reference>
<accession>A0A7J8I7V3</accession>
<dbReference type="Proteomes" id="UP000550707">
    <property type="component" value="Unassembled WGS sequence"/>
</dbReference>
<evidence type="ECO:0000313" key="2">
    <source>
        <dbReference type="Proteomes" id="UP000550707"/>
    </source>
</evidence>
<comment type="caution">
    <text evidence="1">The sequence shown here is derived from an EMBL/GenBank/DDBJ whole genome shotgun (WGS) entry which is preliminary data.</text>
</comment>
<keyword evidence="2" id="KW-1185">Reference proteome</keyword>
<evidence type="ECO:0000313" key="1">
    <source>
        <dbReference type="EMBL" id="KAF6480654.1"/>
    </source>
</evidence>
<dbReference type="AlphaFoldDB" id="A0A7J8I7V3"/>
<sequence>MDMPQTQQEDLGQGSCGRRHWFEISQVSEHQGWIGSPGRGGGMCEEDTMLMNVARTPTRVEMEKNLQGHGLTHLSDTPSIQTDYDVNGFLGTTMNFPPELINTVASRLSDVDFLEEQGWYFTSVQIIFVGNGR</sequence>
<gene>
    <name evidence="1" type="ORF">HJG59_010521</name>
</gene>
<dbReference type="EMBL" id="JACASF010000004">
    <property type="protein sequence ID" value="KAF6480654.1"/>
    <property type="molecule type" value="Genomic_DNA"/>
</dbReference>